<name>A0AA38IZ63_9CUCU</name>
<evidence type="ECO:0000313" key="11">
    <source>
        <dbReference type="EMBL" id="KAJ3663589.1"/>
    </source>
</evidence>
<keyword evidence="3 10" id="KW-0716">Sensory transduction</keyword>
<evidence type="ECO:0000256" key="2">
    <source>
        <dbReference type="ARBA" id="ARBA00022475"/>
    </source>
</evidence>
<gene>
    <name evidence="11" type="ORF">Zmor_007836</name>
</gene>
<evidence type="ECO:0000256" key="3">
    <source>
        <dbReference type="ARBA" id="ARBA00022606"/>
    </source>
</evidence>
<keyword evidence="7 10" id="KW-0472">Membrane</keyword>
<keyword evidence="9 10" id="KW-0807">Transducer</keyword>
<feature type="transmembrane region" description="Helical" evidence="10">
    <location>
        <begin position="143"/>
        <end position="165"/>
    </location>
</feature>
<accession>A0AA38IZ63</accession>
<comment type="similarity">
    <text evidence="10">Belongs to the insect chemoreceptor superfamily. Heteromeric odorant receptor channel (TC 1.A.69) family.</text>
</comment>
<comment type="caution">
    <text evidence="11">The sequence shown here is derived from an EMBL/GenBank/DDBJ whole genome shotgun (WGS) entry which is preliminary data.</text>
</comment>
<evidence type="ECO:0000256" key="7">
    <source>
        <dbReference type="ARBA" id="ARBA00023136"/>
    </source>
</evidence>
<dbReference type="Pfam" id="PF02949">
    <property type="entry name" value="7tm_6"/>
    <property type="match status" value="1"/>
</dbReference>
<organism evidence="11 12">
    <name type="scientific">Zophobas morio</name>
    <dbReference type="NCBI Taxonomy" id="2755281"/>
    <lineage>
        <taxon>Eukaryota</taxon>
        <taxon>Metazoa</taxon>
        <taxon>Ecdysozoa</taxon>
        <taxon>Arthropoda</taxon>
        <taxon>Hexapoda</taxon>
        <taxon>Insecta</taxon>
        <taxon>Pterygota</taxon>
        <taxon>Neoptera</taxon>
        <taxon>Endopterygota</taxon>
        <taxon>Coleoptera</taxon>
        <taxon>Polyphaga</taxon>
        <taxon>Cucujiformia</taxon>
        <taxon>Tenebrionidae</taxon>
        <taxon>Zophobas</taxon>
    </lineage>
</organism>
<proteinExistence type="inferred from homology"/>
<keyword evidence="5 10" id="KW-0552">Olfaction</keyword>
<feature type="transmembrane region" description="Helical" evidence="10">
    <location>
        <begin position="53"/>
        <end position="75"/>
    </location>
</feature>
<comment type="subcellular location">
    <subcellularLocation>
        <location evidence="1 10">Cell membrane</location>
        <topology evidence="1 10">Multi-pass membrane protein</topology>
    </subcellularLocation>
</comment>
<keyword evidence="12" id="KW-1185">Reference proteome</keyword>
<evidence type="ECO:0000256" key="4">
    <source>
        <dbReference type="ARBA" id="ARBA00022692"/>
    </source>
</evidence>
<evidence type="ECO:0000256" key="8">
    <source>
        <dbReference type="ARBA" id="ARBA00023170"/>
    </source>
</evidence>
<keyword evidence="2" id="KW-1003">Cell membrane</keyword>
<sequence length="395" mass="45753">MDTIQRVDKTRKLSQGVDYYDWESNLKIHLQFLRVMGLWPSGDKSFTPGLYMLYSYTIVLLVACHVFFLTINIYFVRHDLEAVVANMYILLATIVTKIKAWFLLINIKVLKARLVDLQNFYSFQPKNPNQTLLIENSLKTWRFIFTSFVLTCFGCNLFWMVPLLLTSGEKMLPFLAWYPFNTKVSPVFEITYVYQMFCTSYLTLVSLNVDPLVCIFNVYIACQFEMLSDNLKKFASGDLDEARENFLSCITHHRQILSFLKGCNQFYKWIVFWHLIISGISIGIGMFQLCSVAPLSTEFYSLVSFESAVIVQISMYCYFGNNVEVTSNLVSYALFESGWPDLSENMKKELLIFTANVQQPVKVSCFNIFMLSLDTLLKILKTAWSYFALLSNLKS</sequence>
<dbReference type="PANTHER" id="PTHR21137:SF35">
    <property type="entry name" value="ODORANT RECEPTOR 19A-RELATED"/>
    <property type="match status" value="1"/>
</dbReference>
<dbReference type="GO" id="GO:0004984">
    <property type="term" value="F:olfactory receptor activity"/>
    <property type="evidence" value="ECO:0007669"/>
    <property type="project" value="InterPro"/>
</dbReference>
<evidence type="ECO:0000256" key="5">
    <source>
        <dbReference type="ARBA" id="ARBA00022725"/>
    </source>
</evidence>
<dbReference type="AlphaFoldDB" id="A0AA38IZ63"/>
<dbReference type="GO" id="GO:0007165">
    <property type="term" value="P:signal transduction"/>
    <property type="evidence" value="ECO:0007669"/>
    <property type="project" value="UniProtKB-KW"/>
</dbReference>
<comment type="caution">
    <text evidence="10">Lacks conserved residue(s) required for the propagation of feature annotation.</text>
</comment>
<feature type="transmembrane region" description="Helical" evidence="10">
    <location>
        <begin position="87"/>
        <end position="107"/>
    </location>
</feature>
<reference evidence="11" key="1">
    <citation type="journal article" date="2023" name="G3 (Bethesda)">
        <title>Whole genome assemblies of Zophobas morio and Tenebrio molitor.</title>
        <authorList>
            <person name="Kaur S."/>
            <person name="Stinson S.A."/>
            <person name="diCenzo G.C."/>
        </authorList>
    </citation>
    <scope>NUCLEOTIDE SEQUENCE</scope>
    <source>
        <strain evidence="11">QUZm001</strain>
    </source>
</reference>
<evidence type="ECO:0000256" key="1">
    <source>
        <dbReference type="ARBA" id="ARBA00004651"/>
    </source>
</evidence>
<dbReference type="PANTHER" id="PTHR21137">
    <property type="entry name" value="ODORANT RECEPTOR"/>
    <property type="match status" value="1"/>
</dbReference>
<dbReference type="Proteomes" id="UP001168821">
    <property type="component" value="Unassembled WGS sequence"/>
</dbReference>
<keyword evidence="4 10" id="KW-0812">Transmembrane</keyword>
<keyword evidence="8 10" id="KW-0675">Receptor</keyword>
<evidence type="ECO:0000256" key="6">
    <source>
        <dbReference type="ARBA" id="ARBA00022989"/>
    </source>
</evidence>
<dbReference type="GO" id="GO:0005886">
    <property type="term" value="C:plasma membrane"/>
    <property type="evidence" value="ECO:0007669"/>
    <property type="project" value="UniProtKB-SubCell"/>
</dbReference>
<evidence type="ECO:0000313" key="12">
    <source>
        <dbReference type="Proteomes" id="UP001168821"/>
    </source>
</evidence>
<dbReference type="EMBL" id="JALNTZ010000002">
    <property type="protein sequence ID" value="KAJ3663589.1"/>
    <property type="molecule type" value="Genomic_DNA"/>
</dbReference>
<keyword evidence="6 10" id="KW-1133">Transmembrane helix</keyword>
<dbReference type="GO" id="GO:0005549">
    <property type="term" value="F:odorant binding"/>
    <property type="evidence" value="ECO:0007669"/>
    <property type="project" value="InterPro"/>
</dbReference>
<protein>
    <recommendedName>
        <fullName evidence="10">Odorant receptor</fullName>
    </recommendedName>
</protein>
<feature type="transmembrane region" description="Helical" evidence="10">
    <location>
        <begin position="266"/>
        <end position="287"/>
    </location>
</feature>
<evidence type="ECO:0000256" key="10">
    <source>
        <dbReference type="RuleBase" id="RU351113"/>
    </source>
</evidence>
<evidence type="ECO:0000256" key="9">
    <source>
        <dbReference type="ARBA" id="ARBA00023224"/>
    </source>
</evidence>
<dbReference type="InterPro" id="IPR004117">
    <property type="entry name" value="7tm6_olfct_rcpt"/>
</dbReference>